<dbReference type="PANTHER" id="PTHR24637:SF423">
    <property type="entry name" value="NEMATODE CUTICLE COLLAGEN N-TERMINAL DOMAIN-CONTAINING PROTEIN"/>
    <property type="match status" value="1"/>
</dbReference>
<dbReference type="InterPro" id="IPR002486">
    <property type="entry name" value="Col_cuticle_N"/>
</dbReference>
<dbReference type="STRING" id="6265.A0A0B2VLB2"/>
<reference evidence="5 6" key="1">
    <citation type="submission" date="2014-11" db="EMBL/GenBank/DDBJ databases">
        <title>Genetic blueprint of the zoonotic pathogen Toxocara canis.</title>
        <authorList>
            <person name="Zhu X.-Q."/>
            <person name="Korhonen P.K."/>
            <person name="Cai H."/>
            <person name="Young N.D."/>
            <person name="Nejsum P."/>
            <person name="von Samson-Himmelstjerna G."/>
            <person name="Boag P.R."/>
            <person name="Tan P."/>
            <person name="Li Q."/>
            <person name="Min J."/>
            <person name="Yang Y."/>
            <person name="Wang X."/>
            <person name="Fang X."/>
            <person name="Hall R.S."/>
            <person name="Hofmann A."/>
            <person name="Sternberg P.W."/>
            <person name="Jex A.R."/>
            <person name="Gasser R.B."/>
        </authorList>
    </citation>
    <scope>NUCLEOTIDE SEQUENCE [LARGE SCALE GENOMIC DNA]</scope>
    <source>
        <strain evidence="5">PN_DK_2014</strain>
    </source>
</reference>
<feature type="region of interest" description="Disordered" evidence="2">
    <location>
        <begin position="126"/>
        <end position="150"/>
    </location>
</feature>
<feature type="compositionally biased region" description="Low complexity" evidence="2">
    <location>
        <begin position="202"/>
        <end position="215"/>
    </location>
</feature>
<organism evidence="5 6">
    <name type="scientific">Toxocara canis</name>
    <name type="common">Canine roundworm</name>
    <dbReference type="NCBI Taxonomy" id="6265"/>
    <lineage>
        <taxon>Eukaryota</taxon>
        <taxon>Metazoa</taxon>
        <taxon>Ecdysozoa</taxon>
        <taxon>Nematoda</taxon>
        <taxon>Chromadorea</taxon>
        <taxon>Rhabditida</taxon>
        <taxon>Spirurina</taxon>
        <taxon>Ascaridomorpha</taxon>
        <taxon>Ascaridoidea</taxon>
        <taxon>Toxocaridae</taxon>
        <taxon>Toxocara</taxon>
    </lineage>
</organism>
<keyword evidence="3" id="KW-0472">Membrane</keyword>
<evidence type="ECO:0000256" key="2">
    <source>
        <dbReference type="SAM" id="MobiDB-lite"/>
    </source>
</evidence>
<comment type="caution">
    <text evidence="5">The sequence shown here is derived from an EMBL/GenBank/DDBJ whole genome shotgun (WGS) entry which is preliminary data.</text>
</comment>
<feature type="region of interest" description="Disordered" evidence="2">
    <location>
        <begin position="173"/>
        <end position="299"/>
    </location>
</feature>
<dbReference type="Proteomes" id="UP000031036">
    <property type="component" value="Unassembled WGS sequence"/>
</dbReference>
<protein>
    <submittedName>
        <fullName evidence="5">Collagen alpha-5(VI) chain</fullName>
    </submittedName>
</protein>
<gene>
    <name evidence="5" type="primary">COL6A5</name>
    <name evidence="5" type="ORF">Tcan_18004</name>
</gene>
<feature type="domain" description="Nematode cuticle collagen N-terminal" evidence="4">
    <location>
        <begin position="12"/>
        <end position="59"/>
    </location>
</feature>
<dbReference type="Pfam" id="PF01484">
    <property type="entry name" value="Col_cuticle_N"/>
    <property type="match status" value="1"/>
</dbReference>
<dbReference type="Pfam" id="PF01391">
    <property type="entry name" value="Collagen"/>
    <property type="match status" value="2"/>
</dbReference>
<keyword evidence="3" id="KW-1133">Transmembrane helix</keyword>
<keyword evidence="3" id="KW-0812">Transmembrane</keyword>
<dbReference type="GO" id="GO:0042302">
    <property type="term" value="F:structural constituent of cuticle"/>
    <property type="evidence" value="ECO:0007669"/>
    <property type="project" value="InterPro"/>
</dbReference>
<dbReference type="PANTHER" id="PTHR24637">
    <property type="entry name" value="COLLAGEN"/>
    <property type="match status" value="1"/>
</dbReference>
<feature type="compositionally biased region" description="Polar residues" evidence="2">
    <location>
        <begin position="424"/>
        <end position="436"/>
    </location>
</feature>
<dbReference type="OrthoDB" id="5877731at2759"/>
<proteinExistence type="predicted"/>
<dbReference type="AlphaFoldDB" id="A0A0B2VLB2"/>
<keyword evidence="1" id="KW-0677">Repeat</keyword>
<feature type="compositionally biased region" description="Gly residues" evidence="2">
    <location>
        <begin position="237"/>
        <end position="246"/>
    </location>
</feature>
<dbReference type="InterPro" id="IPR008160">
    <property type="entry name" value="Collagen"/>
</dbReference>
<evidence type="ECO:0000259" key="4">
    <source>
        <dbReference type="Pfam" id="PF01484"/>
    </source>
</evidence>
<dbReference type="GO" id="GO:0005581">
    <property type="term" value="C:collagen trimer"/>
    <property type="evidence" value="ECO:0007669"/>
    <property type="project" value="UniProtKB-KW"/>
</dbReference>
<dbReference type="EMBL" id="JPKZ01001456">
    <property type="protein sequence ID" value="KHN81800.1"/>
    <property type="molecule type" value="Genomic_DNA"/>
</dbReference>
<name>A0A0B2VLB2_TOXCA</name>
<evidence type="ECO:0000256" key="3">
    <source>
        <dbReference type="SAM" id="Phobius"/>
    </source>
</evidence>
<keyword evidence="5" id="KW-0176">Collagen</keyword>
<feature type="compositionally biased region" description="Gly residues" evidence="2">
    <location>
        <begin position="270"/>
        <end position="279"/>
    </location>
</feature>
<feature type="transmembrane region" description="Helical" evidence="3">
    <location>
        <begin position="12"/>
        <end position="35"/>
    </location>
</feature>
<evidence type="ECO:0000256" key="1">
    <source>
        <dbReference type="ARBA" id="ARBA00022737"/>
    </source>
</evidence>
<keyword evidence="6" id="KW-1185">Reference proteome</keyword>
<feature type="compositionally biased region" description="Low complexity" evidence="2">
    <location>
        <begin position="247"/>
        <end position="269"/>
    </location>
</feature>
<feature type="region of interest" description="Disordered" evidence="2">
    <location>
        <begin position="411"/>
        <end position="436"/>
    </location>
</feature>
<accession>A0A0B2VLB2</accession>
<evidence type="ECO:0000313" key="5">
    <source>
        <dbReference type="EMBL" id="KHN81800.1"/>
    </source>
</evidence>
<sequence length="462" mass="49142">MGEHVEKHMMYCSIGVVSWALATLIFSTPVLMHFIDRLHEQMRNDLLHLKTETDKIWVDLMEMEKGLTVTKVRVARDGYERPPTYGYGYTKLKCCCATESDYGQQELNLAISYACPFGRKGVAGSLGPPGEPGQDGHPGYNGEDYPSIRRSAPEEFGIPSAYGVLPRPMTCEPCPPGQPGYPGANGQVGSPGRKGPKGSDGKPGIPGIPGKFGPTGEMGRRGRAGFPGTKGPNGADGISGGKGPPGAKGAPGYAGVPGPRGVAGPSGSYGLPGYGGPPGKQGPKGQRGQDGVDGVQGLQGSPGLDAIYCRCPDRTRNIYPTYPAYSTSYTTRIPQHYGRATDYHVTSFTPPQPHSVYSGASAKLYEHARRTLPPSPYQRREPARVDFGTSPQTQQPLQTSRKAANIKITEWPKRASSSSSSSSLATTVTKPPAIRTSTYGVDVNFDDWASVPLTARKNKKAA</sequence>
<evidence type="ECO:0000313" key="6">
    <source>
        <dbReference type="Proteomes" id="UP000031036"/>
    </source>
</evidence>